<comment type="caution">
    <text evidence="2">The sequence shown here is derived from an EMBL/GenBank/DDBJ whole genome shotgun (WGS) entry which is preliminary data.</text>
</comment>
<dbReference type="SUPFAM" id="SSF56281">
    <property type="entry name" value="Metallo-hydrolase/oxidoreductase"/>
    <property type="match status" value="1"/>
</dbReference>
<dbReference type="PANTHER" id="PTHR42951">
    <property type="entry name" value="METALLO-BETA-LACTAMASE DOMAIN-CONTAINING"/>
    <property type="match status" value="1"/>
</dbReference>
<dbReference type="eggNOG" id="COG0491">
    <property type="taxonomic scope" value="Bacteria"/>
</dbReference>
<dbReference type="AlphaFoldDB" id="A0A098LK76"/>
<dbReference type="Pfam" id="PF00753">
    <property type="entry name" value="Lactamase_B"/>
    <property type="match status" value="1"/>
</dbReference>
<dbReference type="PANTHER" id="PTHR42951:SF15">
    <property type="entry name" value="METALLO-BETA-LACTAMASE SUPERFAMILY PROTEIN"/>
    <property type="match status" value="1"/>
</dbReference>
<organism evidence="2 3">
    <name type="scientific">Sporocytophaga myxococcoides</name>
    <dbReference type="NCBI Taxonomy" id="153721"/>
    <lineage>
        <taxon>Bacteria</taxon>
        <taxon>Pseudomonadati</taxon>
        <taxon>Bacteroidota</taxon>
        <taxon>Cytophagia</taxon>
        <taxon>Cytophagales</taxon>
        <taxon>Cytophagaceae</taxon>
        <taxon>Sporocytophaga</taxon>
    </lineage>
</organism>
<dbReference type="Gene3D" id="3.60.15.10">
    <property type="entry name" value="Ribonuclease Z/Hydroxyacylglutathione hydrolase-like"/>
    <property type="match status" value="1"/>
</dbReference>
<dbReference type="InterPro" id="IPR050855">
    <property type="entry name" value="NDM-1-like"/>
</dbReference>
<sequence>MKIETFKVHKVFDGREVTLFPTVIELNEKKYLIDCGYEETFDEFVAGLKKLQIEVADLYAILLSHDDIDHVGALSLFKSKNPNLIVYSSRIEAPYISGERKSERLQQAEDLLPIIPEEQKAWADGFIKQLKGIKRFEVDLLLEDNEKIENEIEIIFTPGHTKGHISFYVPSQKLVIANDAIVVEEQGLDIANPQFTLDLQQAIESVEKIKQLSPKKIICYHGGIVEGEINEKLNVLLSMYKT</sequence>
<name>A0A098LK76_9BACT</name>
<reference evidence="2 3" key="1">
    <citation type="submission" date="2014-09" db="EMBL/GenBank/DDBJ databases">
        <title>Sporocytophaga myxococcoides PG-01 genome sequencing.</title>
        <authorList>
            <person name="Liu L."/>
            <person name="Gao P.J."/>
            <person name="Chen G.J."/>
            <person name="Wang L.S."/>
        </authorList>
    </citation>
    <scope>NUCLEOTIDE SEQUENCE [LARGE SCALE GENOMIC DNA]</scope>
    <source>
        <strain evidence="2 3">PG-01</strain>
    </source>
</reference>
<dbReference type="CDD" id="cd07721">
    <property type="entry name" value="yflN-like_MBL-fold"/>
    <property type="match status" value="1"/>
</dbReference>
<dbReference type="STRING" id="153721.MYP_4621"/>
<keyword evidence="3" id="KW-1185">Reference proteome</keyword>
<dbReference type="InterPro" id="IPR036866">
    <property type="entry name" value="RibonucZ/Hydroxyglut_hydro"/>
</dbReference>
<gene>
    <name evidence="2" type="ORF">MYP_4621</name>
</gene>
<dbReference type="Proteomes" id="UP000030185">
    <property type="component" value="Unassembled WGS sequence"/>
</dbReference>
<dbReference type="EMBL" id="BBLT01000012">
    <property type="protein sequence ID" value="GAL87391.1"/>
    <property type="molecule type" value="Genomic_DNA"/>
</dbReference>
<accession>A0A098LK76</accession>
<dbReference type="GO" id="GO:0016787">
    <property type="term" value="F:hydrolase activity"/>
    <property type="evidence" value="ECO:0007669"/>
    <property type="project" value="UniProtKB-KW"/>
</dbReference>
<dbReference type="RefSeq" id="WP_045468722.1">
    <property type="nucleotide sequence ID" value="NZ_BBLT01000012.1"/>
</dbReference>
<dbReference type="OrthoDB" id="9802248at2"/>
<evidence type="ECO:0000313" key="2">
    <source>
        <dbReference type="EMBL" id="GAL87391.1"/>
    </source>
</evidence>
<proteinExistence type="predicted"/>
<evidence type="ECO:0000313" key="3">
    <source>
        <dbReference type="Proteomes" id="UP000030185"/>
    </source>
</evidence>
<dbReference type="InterPro" id="IPR001279">
    <property type="entry name" value="Metallo-B-lactamas"/>
</dbReference>
<protein>
    <submittedName>
        <fullName evidence="2">Metal-dependent hydrolase</fullName>
    </submittedName>
</protein>
<keyword evidence="2" id="KW-0378">Hydrolase</keyword>
<evidence type="ECO:0000259" key="1">
    <source>
        <dbReference type="SMART" id="SM00849"/>
    </source>
</evidence>
<feature type="domain" description="Metallo-beta-lactamase" evidence="1">
    <location>
        <begin position="18"/>
        <end position="221"/>
    </location>
</feature>
<dbReference type="SMART" id="SM00849">
    <property type="entry name" value="Lactamase_B"/>
    <property type="match status" value="1"/>
</dbReference>